<dbReference type="SUPFAM" id="SSF51120">
    <property type="entry name" value="beta-Roll"/>
    <property type="match status" value="1"/>
</dbReference>
<dbReference type="Pfam" id="PF17963">
    <property type="entry name" value="Big_9"/>
    <property type="match status" value="1"/>
</dbReference>
<dbReference type="InterPro" id="IPR013783">
    <property type="entry name" value="Ig-like_fold"/>
</dbReference>
<evidence type="ECO:0000259" key="2">
    <source>
        <dbReference type="PROSITE" id="PS50234"/>
    </source>
</evidence>
<gene>
    <name evidence="3" type="ORF">ABRZ09_11540</name>
</gene>
<dbReference type="InterPro" id="IPR047777">
    <property type="entry name" value="LapA-like_RM"/>
</dbReference>
<dbReference type="PROSITE" id="PS50234">
    <property type="entry name" value="VWFA"/>
    <property type="match status" value="1"/>
</dbReference>
<dbReference type="CDD" id="cd00198">
    <property type="entry name" value="vWFA"/>
    <property type="match status" value="1"/>
</dbReference>
<dbReference type="PRINTS" id="PR00313">
    <property type="entry name" value="CABNDNGRPT"/>
</dbReference>
<feature type="compositionally biased region" description="Polar residues" evidence="1">
    <location>
        <begin position="196"/>
        <end position="205"/>
    </location>
</feature>
<protein>
    <submittedName>
        <fullName evidence="3">Retention module-containing protein</fullName>
    </submittedName>
</protein>
<dbReference type="InterPro" id="IPR043824">
    <property type="entry name" value="DUF5801"/>
</dbReference>
<dbReference type="InterPro" id="IPR002035">
    <property type="entry name" value="VWF_A"/>
</dbReference>
<feature type="domain" description="VWFA" evidence="2">
    <location>
        <begin position="1477"/>
        <end position="1671"/>
    </location>
</feature>
<dbReference type="PROSITE" id="PS00330">
    <property type="entry name" value="HEMOLYSIN_CALCIUM"/>
    <property type="match status" value="3"/>
</dbReference>
<dbReference type="GO" id="GO:0005509">
    <property type="term" value="F:calcium ion binding"/>
    <property type="evidence" value="ECO:0007669"/>
    <property type="project" value="InterPro"/>
</dbReference>
<dbReference type="SMART" id="SM00327">
    <property type="entry name" value="VWA"/>
    <property type="match status" value="1"/>
</dbReference>
<dbReference type="RefSeq" id="WP_368646799.1">
    <property type="nucleotide sequence ID" value="NZ_CP158255.1"/>
</dbReference>
<evidence type="ECO:0000313" key="3">
    <source>
        <dbReference type="EMBL" id="XDJ49849.1"/>
    </source>
</evidence>
<feature type="region of interest" description="Disordered" evidence="1">
    <location>
        <begin position="169"/>
        <end position="210"/>
    </location>
</feature>
<dbReference type="InterPro" id="IPR036465">
    <property type="entry name" value="vWFA_dom_sf"/>
</dbReference>
<accession>A0AB39D5Z0</accession>
<sequence length="2340" mass="242201">MATDTVLISHVTGKAWMRASDGTMIALHEGMRVPVNAHILTDEGASVTLQANGVPPVIVGQNTDMLVTEDLAAAQPQPADNAVTPPADPIADQVLAALDAGQDPFAILDPTAAVLTGGGGGGAAFTRLTSVVETTSPLGLAYPRPGVETPEFIQLGGLAAAADDAVPAGPTLDIPDRNDDGPVLLPGTISLDEDNTYQPSDSNPFPDNGPQFVPLALSPSDSGSHQGASGTFSFTAAAGLGSLQFTFDPEAHLGPVGFNPDGGDPTGSVGALFVTEAQLLAIAANGPIQIDTNRGLLHLTGYDQASGTIEYTYWSDGWQDHSGVEGDPQYVLDTIGITVIDSLGRAISKDLIAAIGDTAPVAYDDTGAQDMVEDGAALFLEGSVATNDDIGVDPTVVTGVQHGDMDGTAAENGFTIQGTYGTLTIDEDGNYRYELDNASDAVQNLREGAEKTDVFTYFLTDQDGDPAQATLTINVRGTNDQPTITFGDTDTAQGNAYVTEEGLGVGLLPPHGNGLPDDQGTPSDNATDAHTSGSFRVHDVDALDTLSVKLSTAGLPNDLYSGGQKVSWALDGDHALVGSVPNLLPFLPRVPVIELKLTGPDDDGNYTYTVDLFAPVKHSDSGEDVLDLKVPVIVTDSSGTATNSTTGYLNVHIEDDMPKAVDVDGGTLIESSEGSIHGTHLEGNVIANLLAGKIFNDVDSAGWGADGPKGGWGSILHGKLVTWADQATEVDSAGNPLSGDLSDYGTLHVKSDGTWSFDLHNDEAATQALAKGETKTFTIDYTLTDSDGDVSTAQLSITLKGTNDAPTLTFDCDGTDARAVVSEEGLTAVGGNYDDGIKDSRYDSVGNDSLNGDKTNKASDTGHFVIKDVDTALSDVTVSLGIGVTATSPNDNSYTGLRSHERDVQWKLGGTDEDPDGHQLIGYIETDDGVRDIIQVDLTGGTNGHYGYKVTLLGAIDHPITAGAAEDVLNLNVPITVDDGQGGITTSSLTIRVEDDSPHAGQDQTVAASLVEQPVVGGWTASFDFSDSSNPSGAKNFEADGVHIQVKSLGFDNQNDNAPWEVNDHGHKVTQSDDGLGVESKKGEPSYPLSNEIGYRDYDNQGKGDSEALIVSLKNQVATSITFELSKFYGPEDELGTVTFYRNGVEVGAQDFAATNGGGSFTGTFNAGGAEFDEVRFTARDNHPGSQTDDNSDYALKSITFSHEGAPASNPILAEADGAVTLQYGADGAGGIALSVENLASATSDGQPLTLQSSTDGLTLEAYTQGADPKRVFSFSMSENGQWHFSQFGPLDANGATAGNGTLRLAYTVTDADGDGDTGYLNIGLATAPEISIPDDNGQESGKLTVIEDGAAVPGTFDIAAHGSGLMLEINGSGTQIDPASINGTNQPVIHLPNGSVLTLTGFTSDGEGGGTVSYTYQSTEARHHTAGDLNVLDHVQITVSDSQGSSSGDLDVLVKDTHPTLEPITQDVVVDAYSTNIMLILDRSGSMDWDSSVPGKTRLQAMKEAVDQLLTTYGDQSEDVRVMVVGFGSDASSSGWLSLAEAQTVVSNLSTSGNTDYDAALRVAQAHWGDSGSLSGANVQNVAYFFSDGEPNETDGTGSVGIDAGEQGAWEAFLASNQINAFAIGLGDSSSLSSLQPIGYDPDADSHPADQNTIRVTDYSQLNSTVLGLVQTPVSGDVTAAGTLIGADVDNAYIQSVTVDGETYTYSLDGTVTSTATSGWSFDDATDTLTIHLADGLFTLDLQGAGMGQYGYATSAIGTRVVEYTLHDGDNDSQTSTIVFNAQAHKPMLVQPADNTVLANEEGLTTLASTGIDAGLDIAGATIAITGLGGADLSGQPVQASVMVDGAPHWVTLTSGGEALEYLQDSTTGQLFAVYQSDSSHPVFEITGSAVDGTYQVHMIEALDPVSSYVEHVAAEQGTVNISFSNADAGAISATQDGVKLTLSAFLDQGGAPNRQDAGDDSAGVHVLVANPWLLDPVDRGGISVNNPNWSSNNEKKAIQNNGFGSGDGRFDGAGEKLVLDFSANTADGRYIAAVALTLNQFGDRQPDGFFNDHGQEDAATIHVVYTDGSSHDVTITADALGWWRSSNSDSGTQDVSLGESGKYIDRIVIGAADGGSQFSVDENIQVTWEIPAHDVTHPVTQDSLTLNLEATVTDADGDQASSPFDVAIANAVAGGETLLGSADNDALYGGAGGDHLDGGAGNDLLVGGVGDDFLTGGSGDDVFAWRLGDQGAGSTTPAVDHITDFGTGEADKGHDALDLSDLLKNGNDPLTDYLHIGSGTGENAGRTVINISTTGGVSASHHDQQIVIDNVDLAAGAGDQTALIQSLIDTGKLKVDNN</sequence>
<dbReference type="InterPro" id="IPR011049">
    <property type="entry name" value="Serralysin-like_metalloprot_C"/>
</dbReference>
<dbReference type="Pfam" id="PF00353">
    <property type="entry name" value="HemolysinCabind"/>
    <property type="match status" value="1"/>
</dbReference>
<proteinExistence type="predicted"/>
<evidence type="ECO:0000256" key="1">
    <source>
        <dbReference type="SAM" id="MobiDB-lite"/>
    </source>
</evidence>
<name>A0AB39D5Z0_9BURK</name>
<dbReference type="SUPFAM" id="SSF53300">
    <property type="entry name" value="vWA-like"/>
    <property type="match status" value="1"/>
</dbReference>
<dbReference type="NCBIfam" id="TIGR03661">
    <property type="entry name" value="T1SS_VCA0849"/>
    <property type="match status" value="1"/>
</dbReference>
<organism evidence="3">
    <name type="scientific">Castellaniella ginsengisoli</name>
    <dbReference type="NCBI Taxonomy" id="546114"/>
    <lineage>
        <taxon>Bacteria</taxon>
        <taxon>Pseudomonadati</taxon>
        <taxon>Pseudomonadota</taxon>
        <taxon>Betaproteobacteria</taxon>
        <taxon>Burkholderiales</taxon>
        <taxon>Alcaligenaceae</taxon>
        <taxon>Castellaniella</taxon>
    </lineage>
</organism>
<dbReference type="Gene3D" id="3.40.50.410">
    <property type="entry name" value="von Willebrand factor, type A domain"/>
    <property type="match status" value="1"/>
</dbReference>
<feature type="region of interest" description="Disordered" evidence="1">
    <location>
        <begin position="509"/>
        <end position="532"/>
    </location>
</feature>
<dbReference type="EMBL" id="CP158255">
    <property type="protein sequence ID" value="XDJ49849.1"/>
    <property type="molecule type" value="Genomic_DNA"/>
</dbReference>
<dbReference type="InterPro" id="IPR001343">
    <property type="entry name" value="Hemolysn_Ca-bd"/>
</dbReference>
<feature type="region of interest" description="Disordered" evidence="1">
    <location>
        <begin position="1071"/>
        <end position="1091"/>
    </location>
</feature>
<dbReference type="InterPro" id="IPR018511">
    <property type="entry name" value="Hemolysin-typ_Ca-bd_CS"/>
</dbReference>
<feature type="compositionally biased region" description="Polar residues" evidence="1">
    <location>
        <begin position="520"/>
        <end position="532"/>
    </location>
</feature>
<dbReference type="Pfam" id="PF13519">
    <property type="entry name" value="VWA_2"/>
    <property type="match status" value="1"/>
</dbReference>
<dbReference type="Pfam" id="PF19116">
    <property type="entry name" value="DUF5801"/>
    <property type="match status" value="1"/>
</dbReference>
<dbReference type="InterPro" id="IPR019960">
    <property type="entry name" value="T1SS_VCA0849"/>
</dbReference>
<dbReference type="InterPro" id="IPR010221">
    <property type="entry name" value="VCBS_dom"/>
</dbReference>
<dbReference type="NCBIfam" id="NF033682">
    <property type="entry name" value="retention_LapA"/>
    <property type="match status" value="1"/>
</dbReference>
<dbReference type="NCBIfam" id="TIGR01965">
    <property type="entry name" value="VCBS_repeat"/>
    <property type="match status" value="2"/>
</dbReference>
<dbReference type="Gene3D" id="2.60.40.10">
    <property type="entry name" value="Immunoglobulins"/>
    <property type="match status" value="2"/>
</dbReference>
<reference evidence="3" key="1">
    <citation type="submission" date="2024-05" db="EMBL/GenBank/DDBJ databases">
        <authorList>
            <person name="Luo Y.-C."/>
            <person name="Nicholds J."/>
            <person name="Mortimer T."/>
            <person name="Maboni G."/>
        </authorList>
    </citation>
    <scope>NUCLEOTIDE SEQUENCE</scope>
    <source>
        <strain evidence="3">151108</strain>
    </source>
</reference>